<dbReference type="PROSITE" id="PS50096">
    <property type="entry name" value="IQ"/>
    <property type="match status" value="1"/>
</dbReference>
<gene>
    <name evidence="1" type="ORF">C2G38_2203862</name>
</gene>
<name>A0A397UR61_9GLOM</name>
<proteinExistence type="predicted"/>
<protein>
    <submittedName>
        <fullName evidence="1">Uncharacterized protein</fullName>
    </submittedName>
</protein>
<dbReference type="EMBL" id="QKWP01001153">
    <property type="protein sequence ID" value="RIB11269.1"/>
    <property type="molecule type" value="Genomic_DNA"/>
</dbReference>
<comment type="caution">
    <text evidence="1">The sequence shown here is derived from an EMBL/GenBank/DDBJ whole genome shotgun (WGS) entry which is preliminary data.</text>
</comment>
<reference evidence="1 2" key="1">
    <citation type="submission" date="2018-06" db="EMBL/GenBank/DDBJ databases">
        <title>Comparative genomics reveals the genomic features of Rhizophagus irregularis, R. cerebriforme, R. diaphanum and Gigaspora rosea, and their symbiotic lifestyle signature.</title>
        <authorList>
            <person name="Morin E."/>
            <person name="San Clemente H."/>
            <person name="Chen E.C.H."/>
            <person name="De La Providencia I."/>
            <person name="Hainaut M."/>
            <person name="Kuo A."/>
            <person name="Kohler A."/>
            <person name="Murat C."/>
            <person name="Tang N."/>
            <person name="Roy S."/>
            <person name="Loubradou J."/>
            <person name="Henrissat B."/>
            <person name="Grigoriev I.V."/>
            <person name="Corradi N."/>
            <person name="Roux C."/>
            <person name="Martin F.M."/>
        </authorList>
    </citation>
    <scope>NUCLEOTIDE SEQUENCE [LARGE SCALE GENOMIC DNA]</scope>
    <source>
        <strain evidence="1 2">DAOM 194757</strain>
    </source>
</reference>
<evidence type="ECO:0000313" key="2">
    <source>
        <dbReference type="Proteomes" id="UP000266673"/>
    </source>
</evidence>
<evidence type="ECO:0000313" key="1">
    <source>
        <dbReference type="EMBL" id="RIB11269.1"/>
    </source>
</evidence>
<sequence>MPENCHNLSKPINFKKKLKTLMINEPENPIERQRVLIDKINDLKDLADANLRWFDQSSRISSIVRGFISRQMFRHNETTLRQTSLALLS</sequence>
<keyword evidence="2" id="KW-1185">Reference proteome</keyword>
<dbReference type="AlphaFoldDB" id="A0A397UR61"/>
<dbReference type="Proteomes" id="UP000266673">
    <property type="component" value="Unassembled WGS sequence"/>
</dbReference>
<accession>A0A397UR61</accession>
<organism evidence="1 2">
    <name type="scientific">Gigaspora rosea</name>
    <dbReference type="NCBI Taxonomy" id="44941"/>
    <lineage>
        <taxon>Eukaryota</taxon>
        <taxon>Fungi</taxon>
        <taxon>Fungi incertae sedis</taxon>
        <taxon>Mucoromycota</taxon>
        <taxon>Glomeromycotina</taxon>
        <taxon>Glomeromycetes</taxon>
        <taxon>Diversisporales</taxon>
        <taxon>Gigasporaceae</taxon>
        <taxon>Gigaspora</taxon>
    </lineage>
</organism>